<evidence type="ECO:0000313" key="2">
    <source>
        <dbReference type="EMBL" id="KAL2783625.1"/>
    </source>
</evidence>
<keyword evidence="3" id="KW-1185">Reference proteome</keyword>
<comment type="caution">
    <text evidence="2">The sequence shown here is derived from an EMBL/GenBank/DDBJ whole genome shotgun (WGS) entry which is preliminary data.</text>
</comment>
<evidence type="ECO:0000313" key="3">
    <source>
        <dbReference type="Proteomes" id="UP001610563"/>
    </source>
</evidence>
<accession>A0ABR4FK68</accession>
<protein>
    <recommendedName>
        <fullName evidence="1">GRF-like zinc ribbon domain-containing protein</fullName>
    </recommendedName>
</protein>
<dbReference type="InterPro" id="IPR056444">
    <property type="entry name" value="Zn_ribbon_GRF_2"/>
</dbReference>
<dbReference type="Pfam" id="PF23549">
    <property type="entry name" value="Zn_ribbon_GRF_2"/>
    <property type="match status" value="1"/>
</dbReference>
<evidence type="ECO:0000259" key="1">
    <source>
        <dbReference type="Pfam" id="PF23549"/>
    </source>
</evidence>
<gene>
    <name evidence="2" type="ORF">BJX66DRAFT_318160</name>
</gene>
<name>A0ABR4FK68_9EURO</name>
<proteinExistence type="predicted"/>
<reference evidence="2 3" key="1">
    <citation type="submission" date="2024-07" db="EMBL/GenBank/DDBJ databases">
        <title>Section-level genome sequencing and comparative genomics of Aspergillus sections Usti and Cavernicolus.</title>
        <authorList>
            <consortium name="Lawrence Berkeley National Laboratory"/>
            <person name="Nybo J.L."/>
            <person name="Vesth T.C."/>
            <person name="Theobald S."/>
            <person name="Frisvad J.C."/>
            <person name="Larsen T.O."/>
            <person name="Kjaerboelling I."/>
            <person name="Rothschild-Mancinelli K."/>
            <person name="Lyhne E.K."/>
            <person name="Kogle M.E."/>
            <person name="Barry K."/>
            <person name="Clum A."/>
            <person name="Na H."/>
            <person name="Ledsgaard L."/>
            <person name="Lin J."/>
            <person name="Lipzen A."/>
            <person name="Kuo A."/>
            <person name="Riley R."/>
            <person name="Mondo S."/>
            <person name="Labutti K."/>
            <person name="Haridas S."/>
            <person name="Pangalinan J."/>
            <person name="Salamov A.A."/>
            <person name="Simmons B.A."/>
            <person name="Magnuson J.K."/>
            <person name="Chen J."/>
            <person name="Drula E."/>
            <person name="Henrissat B."/>
            <person name="Wiebenga A."/>
            <person name="Lubbers R.J."/>
            <person name="Gomes A.C."/>
            <person name="Makela M.R."/>
            <person name="Stajich J."/>
            <person name="Grigoriev I.V."/>
            <person name="Mortensen U.H."/>
            <person name="De Vries R.P."/>
            <person name="Baker S.E."/>
            <person name="Andersen M.R."/>
        </authorList>
    </citation>
    <scope>NUCLEOTIDE SEQUENCE [LARGE SCALE GENOMIC DNA]</scope>
    <source>
        <strain evidence="2 3">CBS 209.92</strain>
    </source>
</reference>
<dbReference type="EMBL" id="JBFTWV010000223">
    <property type="protein sequence ID" value="KAL2783625.1"/>
    <property type="molecule type" value="Genomic_DNA"/>
</dbReference>
<feature type="domain" description="GRF-like zinc ribbon" evidence="1">
    <location>
        <begin position="14"/>
        <end position="57"/>
    </location>
</feature>
<sequence length="128" mass="14435">MDPETQHWAIHSHPLCLNCSGSTTEKTVGEGNRLGNIGRRYFRCKRCNKFSCFGDMRGVHLSNPVCYCEGYLFSRIQIAGWKGRQAIHGAIHFVCAVGKCNFFEYLTDDEGHILGFESPPDDPRSMGF</sequence>
<dbReference type="Proteomes" id="UP001610563">
    <property type="component" value="Unassembled WGS sequence"/>
</dbReference>
<organism evidence="2 3">
    <name type="scientific">Aspergillus keveii</name>
    <dbReference type="NCBI Taxonomy" id="714993"/>
    <lineage>
        <taxon>Eukaryota</taxon>
        <taxon>Fungi</taxon>
        <taxon>Dikarya</taxon>
        <taxon>Ascomycota</taxon>
        <taxon>Pezizomycotina</taxon>
        <taxon>Eurotiomycetes</taxon>
        <taxon>Eurotiomycetidae</taxon>
        <taxon>Eurotiales</taxon>
        <taxon>Aspergillaceae</taxon>
        <taxon>Aspergillus</taxon>
        <taxon>Aspergillus subgen. Nidulantes</taxon>
    </lineage>
</organism>